<evidence type="ECO:0000313" key="2">
    <source>
        <dbReference type="EMBL" id="GLS82790.1"/>
    </source>
</evidence>
<dbReference type="RefSeq" id="WP_179287559.1">
    <property type="nucleotide sequence ID" value="NZ_BSPO01000002.1"/>
</dbReference>
<protein>
    <submittedName>
        <fullName evidence="2">Uncharacterized protein</fullName>
    </submittedName>
</protein>
<evidence type="ECO:0000256" key="1">
    <source>
        <dbReference type="SAM" id="Phobius"/>
    </source>
</evidence>
<gene>
    <name evidence="2" type="ORF">GCM10007894_07670</name>
</gene>
<accession>A0AA37WXP0</accession>
<keyword evidence="1" id="KW-0472">Membrane</keyword>
<keyword evidence="1" id="KW-0812">Transmembrane</keyword>
<reference evidence="2 3" key="1">
    <citation type="journal article" date="2014" name="Int. J. Syst. Evol. Microbiol.">
        <title>Complete genome sequence of Corynebacterium casei LMG S-19264T (=DSM 44701T), isolated from a smear-ripened cheese.</title>
        <authorList>
            <consortium name="US DOE Joint Genome Institute (JGI-PGF)"/>
            <person name="Walter F."/>
            <person name="Albersmeier A."/>
            <person name="Kalinowski J."/>
            <person name="Ruckert C."/>
        </authorList>
    </citation>
    <scope>NUCLEOTIDE SEQUENCE [LARGE SCALE GENOMIC DNA]</scope>
    <source>
        <strain evidence="2 3">NBRC 112785</strain>
    </source>
</reference>
<dbReference type="Proteomes" id="UP001157439">
    <property type="component" value="Unassembled WGS sequence"/>
</dbReference>
<feature type="transmembrane region" description="Helical" evidence="1">
    <location>
        <begin position="33"/>
        <end position="53"/>
    </location>
</feature>
<keyword evidence="3" id="KW-1185">Reference proteome</keyword>
<dbReference type="EMBL" id="BSPO01000002">
    <property type="protein sequence ID" value="GLS82790.1"/>
    <property type="molecule type" value="Genomic_DNA"/>
</dbReference>
<proteinExistence type="predicted"/>
<comment type="caution">
    <text evidence="2">The sequence shown here is derived from an EMBL/GenBank/DDBJ whole genome shotgun (WGS) entry which is preliminary data.</text>
</comment>
<evidence type="ECO:0000313" key="3">
    <source>
        <dbReference type="Proteomes" id="UP001157439"/>
    </source>
</evidence>
<organism evidence="2 3">
    <name type="scientific">Paraferrimonas haliotis</name>
    <dbReference type="NCBI Taxonomy" id="2013866"/>
    <lineage>
        <taxon>Bacteria</taxon>
        <taxon>Pseudomonadati</taxon>
        <taxon>Pseudomonadota</taxon>
        <taxon>Gammaproteobacteria</taxon>
        <taxon>Alteromonadales</taxon>
        <taxon>Ferrimonadaceae</taxon>
        <taxon>Paraferrimonas</taxon>
    </lineage>
</organism>
<dbReference type="AlphaFoldDB" id="A0AA37WXP0"/>
<keyword evidence="1" id="KW-1133">Transmembrane helix</keyword>
<sequence>MSRLFLIPLAIALLWTLYLLANGWNLKQGLKGYRYIAIATAFFVAFFTLLLWLTK</sequence>
<name>A0AA37WXP0_9GAMM</name>